<dbReference type="OrthoDB" id="5688967at2"/>
<comment type="caution">
    <text evidence="2">The sequence shown here is derived from an EMBL/GenBank/DDBJ whole genome shotgun (WGS) entry which is preliminary data.</text>
</comment>
<accession>A0A2M8RXL8</accession>
<proteinExistence type="predicted"/>
<name>A0A2M8RXL8_9PAST</name>
<sequence>MNLPQRLIFLEQRRLIDQEVNELVLTIRDYLQQEWRANVETAQAGMLFIHLAMALARIKRGYEAEALHQDIYAEMESAVTFPKVLQRHQELLRQIPFPIPESEQTHFIANIYSLSLAQPQILET</sequence>
<evidence type="ECO:0000313" key="3">
    <source>
        <dbReference type="Proteomes" id="UP000230282"/>
    </source>
</evidence>
<dbReference type="InterPro" id="IPR036634">
    <property type="entry name" value="PRD_sf"/>
</dbReference>
<dbReference type="EMBL" id="PHGZ01000006">
    <property type="protein sequence ID" value="PJG83635.1"/>
    <property type="molecule type" value="Genomic_DNA"/>
</dbReference>
<dbReference type="GO" id="GO:0006355">
    <property type="term" value="P:regulation of DNA-templated transcription"/>
    <property type="evidence" value="ECO:0007669"/>
    <property type="project" value="InterPro"/>
</dbReference>
<dbReference type="PROSITE" id="PS51372">
    <property type="entry name" value="PRD_2"/>
    <property type="match status" value="1"/>
</dbReference>
<evidence type="ECO:0000313" key="2">
    <source>
        <dbReference type="EMBL" id="PJG83635.1"/>
    </source>
</evidence>
<dbReference type="InterPro" id="IPR011608">
    <property type="entry name" value="PRD"/>
</dbReference>
<dbReference type="RefSeq" id="WP_100296060.1">
    <property type="nucleotide sequence ID" value="NZ_PHGZ01000006.1"/>
</dbReference>
<organism evidence="2 3">
    <name type="scientific">Caviibacterium pharyngocola</name>
    <dbReference type="NCBI Taxonomy" id="28159"/>
    <lineage>
        <taxon>Bacteria</taxon>
        <taxon>Pseudomonadati</taxon>
        <taxon>Pseudomonadota</taxon>
        <taxon>Gammaproteobacteria</taxon>
        <taxon>Pasteurellales</taxon>
        <taxon>Pasteurellaceae</taxon>
        <taxon>Caviibacterium</taxon>
    </lineage>
</organism>
<feature type="domain" description="PRD" evidence="1">
    <location>
        <begin position="15"/>
        <end position="121"/>
    </location>
</feature>
<dbReference type="AlphaFoldDB" id="A0A2M8RXL8"/>
<dbReference type="SUPFAM" id="SSF63520">
    <property type="entry name" value="PTS-regulatory domain, PRD"/>
    <property type="match status" value="1"/>
</dbReference>
<reference evidence="2 3" key="1">
    <citation type="submission" date="2017-11" db="EMBL/GenBank/DDBJ databases">
        <title>Reclassification of Bisgaard taxon 5 as Caviibacterium pharyngocola gen. nov., sp. nov.</title>
        <authorList>
            <person name="Christensen H."/>
        </authorList>
    </citation>
    <scope>NUCLEOTIDE SEQUENCE [LARGE SCALE GENOMIC DNA]</scope>
    <source>
        <strain evidence="2 3">7_3</strain>
    </source>
</reference>
<keyword evidence="3" id="KW-1185">Reference proteome</keyword>
<evidence type="ECO:0000259" key="1">
    <source>
        <dbReference type="PROSITE" id="PS51372"/>
    </source>
</evidence>
<dbReference type="Proteomes" id="UP000230282">
    <property type="component" value="Unassembled WGS sequence"/>
</dbReference>
<gene>
    <name evidence="2" type="ORF">CVP04_03080</name>
</gene>
<protein>
    <recommendedName>
        <fullName evidence="1">PRD domain-containing protein</fullName>
    </recommendedName>
</protein>